<dbReference type="Pfam" id="PF00544">
    <property type="entry name" value="Pectate_lyase_4"/>
    <property type="match status" value="1"/>
</dbReference>
<protein>
    <recommendedName>
        <fullName evidence="5">Pectate lyase domain-containing protein</fullName>
    </recommendedName>
</protein>
<dbReference type="InterPro" id="IPR011050">
    <property type="entry name" value="Pectin_lyase_fold/virulence"/>
</dbReference>
<dbReference type="InterPro" id="IPR002022">
    <property type="entry name" value="Pec_lyase"/>
</dbReference>
<dbReference type="RefSeq" id="WP_173054411.1">
    <property type="nucleotide sequence ID" value="NZ_BAABGO010000005.1"/>
</dbReference>
<keyword evidence="2" id="KW-0964">Secreted</keyword>
<dbReference type="PROSITE" id="PS51318">
    <property type="entry name" value="TAT"/>
    <property type="match status" value="1"/>
</dbReference>
<dbReference type="InterPro" id="IPR012334">
    <property type="entry name" value="Pectin_lyas_fold"/>
</dbReference>
<comment type="similarity">
    <text evidence="2">Belongs to the polysaccharide lyase 1 family.</text>
</comment>
<keyword evidence="1 2" id="KW-0456">Lyase</keyword>
<dbReference type="EMBL" id="BLPF01000001">
    <property type="protein sequence ID" value="GFJ77148.1"/>
    <property type="molecule type" value="Genomic_DNA"/>
</dbReference>
<evidence type="ECO:0000256" key="2">
    <source>
        <dbReference type="RuleBase" id="RU361173"/>
    </source>
</evidence>
<keyword evidence="2" id="KW-0624">Polysaccharide degradation</keyword>
<accession>A0A6V8K4B6</accession>
<dbReference type="SMART" id="SM00656">
    <property type="entry name" value="Amb_all"/>
    <property type="match status" value="1"/>
</dbReference>
<evidence type="ECO:0000313" key="6">
    <source>
        <dbReference type="EMBL" id="GFJ77148.1"/>
    </source>
</evidence>
<organism evidence="6 7">
    <name type="scientific">Phytohabitans houttuyneae</name>
    <dbReference type="NCBI Taxonomy" id="1076126"/>
    <lineage>
        <taxon>Bacteria</taxon>
        <taxon>Bacillati</taxon>
        <taxon>Actinomycetota</taxon>
        <taxon>Actinomycetes</taxon>
        <taxon>Micromonosporales</taxon>
        <taxon>Micromonosporaceae</taxon>
    </lineage>
</organism>
<dbReference type="PANTHER" id="PTHR31683:SF18">
    <property type="entry name" value="PECTATE LYASE 21-RELATED"/>
    <property type="match status" value="1"/>
</dbReference>
<reference evidence="6 7" key="1">
    <citation type="submission" date="2020-03" db="EMBL/GenBank/DDBJ databases">
        <title>Whole genome shotgun sequence of Phytohabitans houttuyneae NBRC 108639.</title>
        <authorList>
            <person name="Komaki H."/>
            <person name="Tamura T."/>
        </authorList>
    </citation>
    <scope>NUCLEOTIDE SEQUENCE [LARGE SCALE GENOMIC DNA]</scope>
    <source>
        <strain evidence="6 7">NBRC 108639</strain>
    </source>
</reference>
<feature type="domain" description="Pectate lyase" evidence="5">
    <location>
        <begin position="242"/>
        <end position="451"/>
    </location>
</feature>
<dbReference type="InterPro" id="IPR010496">
    <property type="entry name" value="AL/BT2_dom"/>
</dbReference>
<keyword evidence="4" id="KW-0732">Signal</keyword>
<dbReference type="GO" id="GO:0000272">
    <property type="term" value="P:polysaccharide catabolic process"/>
    <property type="evidence" value="ECO:0007669"/>
    <property type="project" value="UniProtKB-KW"/>
</dbReference>
<feature type="region of interest" description="Disordered" evidence="3">
    <location>
        <begin position="202"/>
        <end position="247"/>
    </location>
</feature>
<dbReference type="PANTHER" id="PTHR31683">
    <property type="entry name" value="PECTATE LYASE 18-RELATED"/>
    <property type="match status" value="1"/>
</dbReference>
<dbReference type="GO" id="GO:0005576">
    <property type="term" value="C:extracellular region"/>
    <property type="evidence" value="ECO:0007669"/>
    <property type="project" value="UniProtKB-SubCell"/>
</dbReference>
<dbReference type="GO" id="GO:0016787">
    <property type="term" value="F:hydrolase activity"/>
    <property type="evidence" value="ECO:0007669"/>
    <property type="project" value="InterPro"/>
</dbReference>
<comment type="subcellular location">
    <subcellularLocation>
        <location evidence="2">Secreted</location>
    </subcellularLocation>
</comment>
<evidence type="ECO:0000256" key="4">
    <source>
        <dbReference type="SAM" id="SignalP"/>
    </source>
</evidence>
<sequence>MPRKGRRALLAAALAGAVATALVFVGVHSAQAATLFSTDFSAGADGWTRSGGSWAVVTDGSAVYRQSGTGSDARALAGSTSWGNYAVEARVKPTAFNGAARHAGIIARAQSTSSYYYLALTNTGQVQLGRRGSGGHTALASASATVSLNTWYQLRLEASGSTLRGFLGGQLVATATDSAYTSGRVGLATYYSSASFDDVLVTDSAGPSPTTTAPTPGVTTSPPSQPLPGQPDGHATGTTGGAGGPTVTVTSAAELAQYAGANTPYTIRVSGRIAVDDMITVVANKSIVGVGSTAEIVGGGLQLGTTTRPGNNVIIRNITFRDASDDSVSVHNGSHHVWIDHNDFHPGFDGSVDVKRQSTNVTVSWNRFHATDKSMLLGHSDSFPDDIGYLKVTYHHNYFDGSNQRHPRVRFGEPVHVYNNYYRGIGLYGVASTENAGVLVEANYFEDVAFPCHSVSGYADSAPGRLAERGNVFVRSGVCESGGTVADPRSYYSYTPDSAASVPSLVTAGAGAGRIPGA</sequence>
<gene>
    <name evidence="6" type="ORF">Phou_013280</name>
</gene>
<dbReference type="SUPFAM" id="SSF49899">
    <property type="entry name" value="Concanavalin A-like lectins/glucanases"/>
    <property type="match status" value="1"/>
</dbReference>
<keyword evidence="7" id="KW-1185">Reference proteome</keyword>
<proteinExistence type="inferred from homology"/>
<keyword evidence="2" id="KW-0119">Carbohydrate metabolism</keyword>
<dbReference type="GO" id="GO:0030570">
    <property type="term" value="F:pectate lyase activity"/>
    <property type="evidence" value="ECO:0007669"/>
    <property type="project" value="InterPro"/>
</dbReference>
<dbReference type="Gene3D" id="2.60.120.560">
    <property type="entry name" value="Exo-inulinase, domain 1"/>
    <property type="match status" value="1"/>
</dbReference>
<comment type="caution">
    <text evidence="6">The sequence shown here is derived from an EMBL/GenBank/DDBJ whole genome shotgun (WGS) entry which is preliminary data.</text>
</comment>
<dbReference type="InterPro" id="IPR006626">
    <property type="entry name" value="PbH1"/>
</dbReference>
<dbReference type="InterPro" id="IPR006311">
    <property type="entry name" value="TAT_signal"/>
</dbReference>
<evidence type="ECO:0000259" key="5">
    <source>
        <dbReference type="SMART" id="SM00656"/>
    </source>
</evidence>
<dbReference type="AlphaFoldDB" id="A0A6V8K4B6"/>
<dbReference type="Proteomes" id="UP000482800">
    <property type="component" value="Unassembled WGS sequence"/>
</dbReference>
<name>A0A6V8K4B6_9ACTN</name>
<dbReference type="InterPro" id="IPR045032">
    <property type="entry name" value="PEL"/>
</dbReference>
<feature type="chain" id="PRO_5028797894" description="Pectate lyase domain-containing protein" evidence="4">
    <location>
        <begin position="33"/>
        <end position="518"/>
    </location>
</feature>
<feature type="signal peptide" evidence="4">
    <location>
        <begin position="1"/>
        <end position="32"/>
    </location>
</feature>
<dbReference type="Gene3D" id="2.160.20.10">
    <property type="entry name" value="Single-stranded right-handed beta-helix, Pectin lyase-like"/>
    <property type="match status" value="1"/>
</dbReference>
<evidence type="ECO:0000256" key="1">
    <source>
        <dbReference type="ARBA" id="ARBA00023239"/>
    </source>
</evidence>
<dbReference type="SUPFAM" id="SSF51126">
    <property type="entry name" value="Pectin lyase-like"/>
    <property type="match status" value="1"/>
</dbReference>
<dbReference type="Pfam" id="PF06439">
    <property type="entry name" value="3keto-disac_hyd"/>
    <property type="match status" value="1"/>
</dbReference>
<evidence type="ECO:0000256" key="3">
    <source>
        <dbReference type="SAM" id="MobiDB-lite"/>
    </source>
</evidence>
<feature type="compositionally biased region" description="Low complexity" evidence="3">
    <location>
        <begin position="204"/>
        <end position="222"/>
    </location>
</feature>
<dbReference type="SMART" id="SM00710">
    <property type="entry name" value="PbH1"/>
    <property type="match status" value="3"/>
</dbReference>
<reference evidence="6 7" key="2">
    <citation type="submission" date="2020-03" db="EMBL/GenBank/DDBJ databases">
        <authorList>
            <person name="Ichikawa N."/>
            <person name="Kimura A."/>
            <person name="Kitahashi Y."/>
            <person name="Uohara A."/>
        </authorList>
    </citation>
    <scope>NUCLEOTIDE SEQUENCE [LARGE SCALE GENOMIC DNA]</scope>
    <source>
        <strain evidence="6 7">NBRC 108639</strain>
    </source>
</reference>
<dbReference type="InterPro" id="IPR013320">
    <property type="entry name" value="ConA-like_dom_sf"/>
</dbReference>
<evidence type="ECO:0000313" key="7">
    <source>
        <dbReference type="Proteomes" id="UP000482800"/>
    </source>
</evidence>